<sequence>MMRCFCNPGSYSTNCADCRGYTIRCFNCS</sequence>
<evidence type="ECO:0000313" key="1">
    <source>
        <dbReference type="EMBL" id="JAD32493.1"/>
    </source>
</evidence>
<organism evidence="1">
    <name type="scientific">Arundo donax</name>
    <name type="common">Giant reed</name>
    <name type="synonym">Donax arundinaceus</name>
    <dbReference type="NCBI Taxonomy" id="35708"/>
    <lineage>
        <taxon>Eukaryota</taxon>
        <taxon>Viridiplantae</taxon>
        <taxon>Streptophyta</taxon>
        <taxon>Embryophyta</taxon>
        <taxon>Tracheophyta</taxon>
        <taxon>Spermatophyta</taxon>
        <taxon>Magnoliopsida</taxon>
        <taxon>Liliopsida</taxon>
        <taxon>Poales</taxon>
        <taxon>Poaceae</taxon>
        <taxon>PACMAD clade</taxon>
        <taxon>Arundinoideae</taxon>
        <taxon>Arundineae</taxon>
        <taxon>Arundo</taxon>
    </lineage>
</organism>
<accession>A0A0A8Z452</accession>
<dbReference type="AlphaFoldDB" id="A0A0A8Z452"/>
<dbReference type="EMBL" id="GBRH01265402">
    <property type="protein sequence ID" value="JAD32493.1"/>
    <property type="molecule type" value="Transcribed_RNA"/>
</dbReference>
<reference evidence="1" key="1">
    <citation type="submission" date="2014-09" db="EMBL/GenBank/DDBJ databases">
        <authorList>
            <person name="Magalhaes I.L.F."/>
            <person name="Oliveira U."/>
            <person name="Santos F.R."/>
            <person name="Vidigal T.H.D.A."/>
            <person name="Brescovit A.D."/>
            <person name="Santos A.J."/>
        </authorList>
    </citation>
    <scope>NUCLEOTIDE SEQUENCE</scope>
    <source>
        <tissue evidence="1">Shoot tissue taken approximately 20 cm above the soil surface</tissue>
    </source>
</reference>
<reference evidence="1" key="2">
    <citation type="journal article" date="2015" name="Data Brief">
        <title>Shoot transcriptome of the giant reed, Arundo donax.</title>
        <authorList>
            <person name="Barrero R.A."/>
            <person name="Guerrero F.D."/>
            <person name="Moolhuijzen P."/>
            <person name="Goolsby J.A."/>
            <person name="Tidwell J."/>
            <person name="Bellgard S.E."/>
            <person name="Bellgard M.I."/>
        </authorList>
    </citation>
    <scope>NUCLEOTIDE SEQUENCE</scope>
    <source>
        <tissue evidence="1">Shoot tissue taken approximately 20 cm above the soil surface</tissue>
    </source>
</reference>
<protein>
    <submittedName>
        <fullName evidence="1">Uncharacterized protein</fullName>
    </submittedName>
</protein>
<name>A0A0A8Z452_ARUDO</name>
<proteinExistence type="predicted"/>